<feature type="transmembrane region" description="Helical" evidence="1">
    <location>
        <begin position="121"/>
        <end position="147"/>
    </location>
</feature>
<evidence type="ECO:0000313" key="3">
    <source>
        <dbReference type="Proteomes" id="UP000597762"/>
    </source>
</evidence>
<dbReference type="AlphaFoldDB" id="A0A812CVU8"/>
<keyword evidence="1" id="KW-0472">Membrane</keyword>
<gene>
    <name evidence="2" type="ORF">SPHA_41133</name>
</gene>
<dbReference type="Proteomes" id="UP000597762">
    <property type="component" value="Unassembled WGS sequence"/>
</dbReference>
<keyword evidence="1" id="KW-0812">Transmembrane</keyword>
<comment type="caution">
    <text evidence="2">The sequence shown here is derived from an EMBL/GenBank/DDBJ whole genome shotgun (WGS) entry which is preliminary data.</text>
</comment>
<evidence type="ECO:0000313" key="2">
    <source>
        <dbReference type="EMBL" id="CAE1278257.1"/>
    </source>
</evidence>
<evidence type="ECO:0000256" key="1">
    <source>
        <dbReference type="SAM" id="Phobius"/>
    </source>
</evidence>
<dbReference type="EMBL" id="CAHIKZ030001968">
    <property type="protein sequence ID" value="CAE1278257.1"/>
    <property type="molecule type" value="Genomic_DNA"/>
</dbReference>
<sequence>MLHCVLWFCLLYYSLFKIFFSSFFLIFLLFSLLFFLTLLVIDFCVFFSIFISLSLSFSFSLFLSLSLFINLISFFTIYLYCFNVIFSIYSPFVPSLLLYIFSFSFFNSIFLHDFSVILKHLILFFFLFPSLYYILLLFLSIGFLSAYMHLIAFVDSSIFRCPHLTRLIFTVTINDYFSFLFEPTFFFILFSFCSILIELFFGCFLYSSFEFSPEIVHLSSLAEDHHDEPISGNSFAKGNSFFLNLISFYRCFYFIFIETDN</sequence>
<feature type="transmembrane region" description="Helical" evidence="1">
    <location>
        <begin position="67"/>
        <end position="90"/>
    </location>
</feature>
<feature type="transmembrane region" description="Helical" evidence="1">
    <location>
        <begin position="33"/>
        <end position="55"/>
    </location>
</feature>
<accession>A0A812CVU8</accession>
<reference evidence="2" key="1">
    <citation type="submission" date="2021-01" db="EMBL/GenBank/DDBJ databases">
        <authorList>
            <person name="Li R."/>
            <person name="Bekaert M."/>
        </authorList>
    </citation>
    <scope>NUCLEOTIDE SEQUENCE</scope>
    <source>
        <strain evidence="2">Farmed</strain>
    </source>
</reference>
<name>A0A812CVU8_ACAPH</name>
<protein>
    <submittedName>
        <fullName evidence="2">Uncharacterized protein</fullName>
    </submittedName>
</protein>
<keyword evidence="1" id="KW-1133">Transmembrane helix</keyword>
<proteinExistence type="predicted"/>
<feature type="transmembrane region" description="Helical" evidence="1">
    <location>
        <begin position="96"/>
        <end position="114"/>
    </location>
</feature>
<feature type="transmembrane region" description="Helical" evidence="1">
    <location>
        <begin position="185"/>
        <end position="206"/>
    </location>
</feature>
<feature type="transmembrane region" description="Helical" evidence="1">
    <location>
        <begin position="5"/>
        <end position="27"/>
    </location>
</feature>
<organism evidence="2 3">
    <name type="scientific">Acanthosepion pharaonis</name>
    <name type="common">Pharaoh cuttlefish</name>
    <name type="synonym">Sepia pharaonis</name>
    <dbReference type="NCBI Taxonomy" id="158019"/>
    <lineage>
        <taxon>Eukaryota</taxon>
        <taxon>Metazoa</taxon>
        <taxon>Spiralia</taxon>
        <taxon>Lophotrochozoa</taxon>
        <taxon>Mollusca</taxon>
        <taxon>Cephalopoda</taxon>
        <taxon>Coleoidea</taxon>
        <taxon>Decapodiformes</taxon>
        <taxon>Sepiida</taxon>
        <taxon>Sepiina</taxon>
        <taxon>Sepiidae</taxon>
        <taxon>Acanthosepion</taxon>
    </lineage>
</organism>
<keyword evidence="3" id="KW-1185">Reference proteome</keyword>